<evidence type="ECO:0000256" key="1">
    <source>
        <dbReference type="SAM" id="Phobius"/>
    </source>
</evidence>
<keyword evidence="1" id="KW-1133">Transmembrane helix</keyword>
<keyword evidence="3" id="KW-1185">Reference proteome</keyword>
<sequence>MADEQGTSLVEILIALMIISVMVMSAQVVSQLSMQSGQALMRQRALFLLADIAAEKKAVDRYSLNQMVALADWQQRVRQRLPFGGLFLYQHRFVMTWGKPVTGQITSCVQAHTSCLIVYA</sequence>
<keyword evidence="1" id="KW-0812">Transmembrane</keyword>
<dbReference type="RefSeq" id="WP_069312657.1">
    <property type="nucleotide sequence ID" value="NZ_MDTU01000001.1"/>
</dbReference>
<reference evidence="2 3" key="1">
    <citation type="submission" date="2016-08" db="EMBL/GenBank/DDBJ databases">
        <title>Draft genome sequence of Candidatus Piscirickettsia litoralis, from seawater.</title>
        <authorList>
            <person name="Wan X."/>
            <person name="Lee A.J."/>
            <person name="Hou S."/>
            <person name="Donachie S.P."/>
        </authorList>
    </citation>
    <scope>NUCLEOTIDE SEQUENCE [LARGE SCALE GENOMIC DNA]</scope>
    <source>
        <strain evidence="2 3">Y2</strain>
    </source>
</reference>
<comment type="caution">
    <text evidence="2">The sequence shown here is derived from an EMBL/GenBank/DDBJ whole genome shotgun (WGS) entry which is preliminary data.</text>
</comment>
<gene>
    <name evidence="2" type="ORF">BGC07_07905</name>
</gene>
<protein>
    <recommendedName>
        <fullName evidence="4">Type IV pilus modification protein PilV</fullName>
    </recommendedName>
</protein>
<evidence type="ECO:0008006" key="4">
    <source>
        <dbReference type="Google" id="ProtNLM"/>
    </source>
</evidence>
<feature type="transmembrane region" description="Helical" evidence="1">
    <location>
        <begin position="12"/>
        <end position="34"/>
    </location>
</feature>
<accession>A0ABX3A5X4</accession>
<organism evidence="2 3">
    <name type="scientific">Piscirickettsia litoralis</name>
    <dbReference type="NCBI Taxonomy" id="1891921"/>
    <lineage>
        <taxon>Bacteria</taxon>
        <taxon>Pseudomonadati</taxon>
        <taxon>Pseudomonadota</taxon>
        <taxon>Gammaproteobacteria</taxon>
        <taxon>Thiotrichales</taxon>
        <taxon>Piscirickettsiaceae</taxon>
        <taxon>Piscirickettsia</taxon>
    </lineage>
</organism>
<dbReference type="Proteomes" id="UP000094329">
    <property type="component" value="Unassembled WGS sequence"/>
</dbReference>
<proteinExistence type="predicted"/>
<keyword evidence="1" id="KW-0472">Membrane</keyword>
<evidence type="ECO:0000313" key="2">
    <source>
        <dbReference type="EMBL" id="ODN42860.1"/>
    </source>
</evidence>
<name>A0ABX3A5X4_9GAMM</name>
<evidence type="ECO:0000313" key="3">
    <source>
        <dbReference type="Proteomes" id="UP000094329"/>
    </source>
</evidence>
<dbReference type="EMBL" id="MDTU01000001">
    <property type="protein sequence ID" value="ODN42860.1"/>
    <property type="molecule type" value="Genomic_DNA"/>
</dbReference>